<dbReference type="InterPro" id="IPR036515">
    <property type="entry name" value="Transposase_17_sf"/>
</dbReference>
<protein>
    <recommendedName>
        <fullName evidence="1">Transposase IS200-like domain-containing protein</fullName>
    </recommendedName>
</protein>
<accession>A0A1G2USJ4</accession>
<reference evidence="2 3" key="1">
    <citation type="journal article" date="2016" name="Nat. Commun.">
        <title>Thousands of microbial genomes shed light on interconnected biogeochemical processes in an aquifer system.</title>
        <authorList>
            <person name="Anantharaman K."/>
            <person name="Brown C.T."/>
            <person name="Hug L.A."/>
            <person name="Sharon I."/>
            <person name="Castelle C.J."/>
            <person name="Probst A.J."/>
            <person name="Thomas B.C."/>
            <person name="Singh A."/>
            <person name="Wilkins M.J."/>
            <person name="Karaoz U."/>
            <person name="Brodie E.L."/>
            <person name="Williams K.H."/>
            <person name="Hubbard S.S."/>
            <person name="Banfield J.F."/>
        </authorList>
    </citation>
    <scope>NUCLEOTIDE SEQUENCE [LARGE SCALE GENOMIC DNA]</scope>
</reference>
<evidence type="ECO:0000259" key="1">
    <source>
        <dbReference type="SMART" id="SM01321"/>
    </source>
</evidence>
<dbReference type="PANTHER" id="PTHR34322:SF2">
    <property type="entry name" value="TRANSPOSASE IS200-LIKE DOMAIN-CONTAINING PROTEIN"/>
    <property type="match status" value="1"/>
</dbReference>
<gene>
    <name evidence="2" type="ORF">A3G99_00115</name>
</gene>
<evidence type="ECO:0000313" key="3">
    <source>
        <dbReference type="Proteomes" id="UP000176558"/>
    </source>
</evidence>
<dbReference type="Gene3D" id="3.30.70.1290">
    <property type="entry name" value="Transposase IS200-like"/>
    <property type="match status" value="1"/>
</dbReference>
<organism evidence="2 3">
    <name type="scientific">Candidatus Zambryskibacteria bacterium RIFCSPLOWO2_12_FULL_39_23</name>
    <dbReference type="NCBI Taxonomy" id="1802776"/>
    <lineage>
        <taxon>Bacteria</taxon>
        <taxon>Candidatus Zambryskiibacteriota</taxon>
    </lineage>
</organism>
<proteinExistence type="predicted"/>
<dbReference type="PANTHER" id="PTHR34322">
    <property type="entry name" value="TRANSPOSASE, Y1_TNP DOMAIN-CONTAINING"/>
    <property type="match status" value="1"/>
</dbReference>
<dbReference type="SUPFAM" id="SSF143422">
    <property type="entry name" value="Transposase IS200-like"/>
    <property type="match status" value="1"/>
</dbReference>
<dbReference type="Proteomes" id="UP000176558">
    <property type="component" value="Unassembled WGS sequence"/>
</dbReference>
<dbReference type="AlphaFoldDB" id="A0A1G2USJ4"/>
<dbReference type="Pfam" id="PF01797">
    <property type="entry name" value="Y1_Tnp"/>
    <property type="match status" value="1"/>
</dbReference>
<feature type="domain" description="Transposase IS200-like" evidence="1">
    <location>
        <begin position="9"/>
        <end position="149"/>
    </location>
</feature>
<dbReference type="GO" id="GO:0003677">
    <property type="term" value="F:DNA binding"/>
    <property type="evidence" value="ECO:0007669"/>
    <property type="project" value="InterPro"/>
</dbReference>
<dbReference type="SMART" id="SM01321">
    <property type="entry name" value="Y1_Tnp"/>
    <property type="match status" value="1"/>
</dbReference>
<evidence type="ECO:0000313" key="2">
    <source>
        <dbReference type="EMBL" id="OHB12349.1"/>
    </source>
</evidence>
<name>A0A1G2USJ4_9BACT</name>
<comment type="caution">
    <text evidence="2">The sequence shown here is derived from an EMBL/GenBank/DDBJ whole genome shotgun (WGS) entry which is preliminary data.</text>
</comment>
<dbReference type="GO" id="GO:0006313">
    <property type="term" value="P:DNA transposition"/>
    <property type="evidence" value="ECO:0007669"/>
    <property type="project" value="InterPro"/>
</dbReference>
<dbReference type="EMBL" id="MHWT01000017">
    <property type="protein sequence ID" value="OHB12349.1"/>
    <property type="molecule type" value="Genomic_DNA"/>
</dbReference>
<dbReference type="GO" id="GO:0004803">
    <property type="term" value="F:transposase activity"/>
    <property type="evidence" value="ECO:0007669"/>
    <property type="project" value="InterPro"/>
</dbReference>
<sequence length="216" mass="25413">MSQRKTDFVTGEFYHIYNRGVDKRDIFMDQLDIDRFFQSMEEFNTINPIGSIYENRFVDKKDKSGSKASKSKLVDFIAYCLNPNHYHFILKQVDDKGVEKFMQRIGTGFAKYFNNRQKRSGSLFQGKFKSKHINSNEYLLHLSVYVNQNNNTKLLGSKASKLSKSSWSEYINNSTKEICNKEIILEQFKNINEYEEFSISSLSDIIERKSKNFDFD</sequence>
<dbReference type="InterPro" id="IPR002686">
    <property type="entry name" value="Transposase_17"/>
</dbReference>